<evidence type="ECO:0000256" key="1">
    <source>
        <dbReference type="ARBA" id="ARBA00022723"/>
    </source>
</evidence>
<gene>
    <name evidence="3" type="ORF">UFOPK2399_00559</name>
</gene>
<proteinExistence type="predicted"/>
<dbReference type="PANTHER" id="PTHR35848">
    <property type="entry name" value="OXALATE-BINDING PROTEIN"/>
    <property type="match status" value="1"/>
</dbReference>
<dbReference type="Pfam" id="PF07883">
    <property type="entry name" value="Cupin_2"/>
    <property type="match status" value="1"/>
</dbReference>
<evidence type="ECO:0000313" key="3">
    <source>
        <dbReference type="EMBL" id="CAB4688939.1"/>
    </source>
</evidence>
<dbReference type="Gene3D" id="2.60.120.10">
    <property type="entry name" value="Jelly Rolls"/>
    <property type="match status" value="1"/>
</dbReference>
<accession>A0A6J6NQV8</accession>
<dbReference type="AlphaFoldDB" id="A0A6J6NQV8"/>
<organism evidence="3">
    <name type="scientific">freshwater metagenome</name>
    <dbReference type="NCBI Taxonomy" id="449393"/>
    <lineage>
        <taxon>unclassified sequences</taxon>
        <taxon>metagenomes</taxon>
        <taxon>ecological metagenomes</taxon>
    </lineage>
</organism>
<dbReference type="GO" id="GO:0046872">
    <property type="term" value="F:metal ion binding"/>
    <property type="evidence" value="ECO:0007669"/>
    <property type="project" value="UniProtKB-KW"/>
</dbReference>
<name>A0A6J6NQV8_9ZZZZ</name>
<dbReference type="SUPFAM" id="SSF51182">
    <property type="entry name" value="RmlC-like cupins"/>
    <property type="match status" value="1"/>
</dbReference>
<dbReference type="InterPro" id="IPR011051">
    <property type="entry name" value="RmlC_Cupin_sf"/>
</dbReference>
<dbReference type="InterPro" id="IPR013096">
    <property type="entry name" value="Cupin_2"/>
</dbReference>
<dbReference type="EMBL" id="CAEZXP010000001">
    <property type="protein sequence ID" value="CAB4688939.1"/>
    <property type="molecule type" value="Genomic_DNA"/>
</dbReference>
<dbReference type="InterPro" id="IPR051610">
    <property type="entry name" value="GPI/OXD"/>
</dbReference>
<feature type="domain" description="Cupin type-2" evidence="2">
    <location>
        <begin position="46"/>
        <end position="109"/>
    </location>
</feature>
<dbReference type="PANTHER" id="PTHR35848:SF6">
    <property type="entry name" value="CUPIN TYPE-2 DOMAIN-CONTAINING PROTEIN"/>
    <property type="match status" value="1"/>
</dbReference>
<reference evidence="3" key="1">
    <citation type="submission" date="2020-05" db="EMBL/GenBank/DDBJ databases">
        <authorList>
            <person name="Chiriac C."/>
            <person name="Salcher M."/>
            <person name="Ghai R."/>
            <person name="Kavagutti S V."/>
        </authorList>
    </citation>
    <scope>NUCLEOTIDE SEQUENCE</scope>
</reference>
<sequence length="148" mass="15841">MTVVRKEDKPEASWRPGKKGILHAAASVGGTTKLIVNESWNDFGIGAPTHVHPDGLEEIIMVLEGHAEFWINGEHSVLGAGDLVIIPPLAHHGFKNISETETLHVLAVFSSPVAPTIFDHEPDKIVYIGGTDGDRVDSQRTVAPAPSA</sequence>
<dbReference type="InterPro" id="IPR014710">
    <property type="entry name" value="RmlC-like_jellyroll"/>
</dbReference>
<keyword evidence="1" id="KW-0479">Metal-binding</keyword>
<evidence type="ECO:0000259" key="2">
    <source>
        <dbReference type="Pfam" id="PF07883"/>
    </source>
</evidence>
<protein>
    <submittedName>
        <fullName evidence="3">Unannotated protein</fullName>
    </submittedName>
</protein>